<sequence length="234" mass="23424">MALAPSAAGHFSGASGATHGSKELPPQLLLLSSELRAMYSERLRVEARDGALRDIDRLVASALRQLPSQLRGMSAKEALQLLASELAAAPRSCELAESDGNRKRNQEPLHMPTAPQPQELKRLRPQAADGEAAADGPSASARAVAAAGAAPLAELYASLTLGGGSGSDGWGQHASDRANNAAGNSRPPVFTPQGAASSLGGGLGLGLGLAATPQGARLAAAKSKAAGSGSGTSP</sequence>
<reference evidence="2" key="1">
    <citation type="submission" date="2021-02" db="EMBL/GenBank/DDBJ databases">
        <authorList>
            <person name="Dougan E. K."/>
            <person name="Rhodes N."/>
            <person name="Thang M."/>
            <person name="Chan C."/>
        </authorList>
    </citation>
    <scope>NUCLEOTIDE SEQUENCE</scope>
</reference>
<evidence type="ECO:0000313" key="2">
    <source>
        <dbReference type="EMBL" id="CAE8651851.1"/>
    </source>
</evidence>
<dbReference type="Proteomes" id="UP000626109">
    <property type="component" value="Unassembled WGS sequence"/>
</dbReference>
<name>A0A813IF79_POLGL</name>
<organism evidence="2 3">
    <name type="scientific">Polarella glacialis</name>
    <name type="common">Dinoflagellate</name>
    <dbReference type="NCBI Taxonomy" id="89957"/>
    <lineage>
        <taxon>Eukaryota</taxon>
        <taxon>Sar</taxon>
        <taxon>Alveolata</taxon>
        <taxon>Dinophyceae</taxon>
        <taxon>Suessiales</taxon>
        <taxon>Suessiaceae</taxon>
        <taxon>Polarella</taxon>
    </lineage>
</organism>
<accession>A0A813IF79</accession>
<comment type="caution">
    <text evidence="2">The sequence shown here is derived from an EMBL/GenBank/DDBJ whole genome shotgun (WGS) entry which is preliminary data.</text>
</comment>
<dbReference type="AlphaFoldDB" id="A0A813IF79"/>
<evidence type="ECO:0000256" key="1">
    <source>
        <dbReference type="SAM" id="MobiDB-lite"/>
    </source>
</evidence>
<feature type="non-terminal residue" evidence="2">
    <location>
        <position position="234"/>
    </location>
</feature>
<feature type="region of interest" description="Disordered" evidence="1">
    <location>
        <begin position="166"/>
        <end position="206"/>
    </location>
</feature>
<feature type="region of interest" description="Disordered" evidence="1">
    <location>
        <begin position="1"/>
        <end position="24"/>
    </location>
</feature>
<proteinExistence type="predicted"/>
<evidence type="ECO:0000313" key="3">
    <source>
        <dbReference type="Proteomes" id="UP000626109"/>
    </source>
</evidence>
<gene>
    <name evidence="2" type="ORF">PGLA2088_LOCUS9280</name>
</gene>
<dbReference type="EMBL" id="CAJNNW010010196">
    <property type="protein sequence ID" value="CAE8651851.1"/>
    <property type="molecule type" value="Genomic_DNA"/>
</dbReference>
<feature type="region of interest" description="Disordered" evidence="1">
    <location>
        <begin position="93"/>
        <end position="119"/>
    </location>
</feature>
<protein>
    <submittedName>
        <fullName evidence="2">Uncharacterized protein</fullName>
    </submittedName>
</protein>